<dbReference type="RefSeq" id="WP_188157266.1">
    <property type="nucleotide sequence ID" value="NZ_CP061280.1"/>
</dbReference>
<organism evidence="3 4">
    <name type="scientific">Mannheimia bovis</name>
    <dbReference type="NCBI Taxonomy" id="2770636"/>
    <lineage>
        <taxon>Bacteria</taxon>
        <taxon>Pseudomonadati</taxon>
        <taxon>Pseudomonadota</taxon>
        <taxon>Gammaproteobacteria</taxon>
        <taxon>Pasteurellales</taxon>
        <taxon>Pasteurellaceae</taxon>
        <taxon>Mannheimia</taxon>
    </lineage>
</organism>
<dbReference type="PIRSF" id="PIRSF016789">
    <property type="entry name" value="DUF454"/>
    <property type="match status" value="1"/>
</dbReference>
<evidence type="ECO:0000313" key="3">
    <source>
        <dbReference type="EMBL" id="QNS15742.1"/>
    </source>
</evidence>
<reference evidence="3 4" key="1">
    <citation type="submission" date="2020-09" db="EMBL/GenBank/DDBJ databases">
        <title>Mannheimia bovis sp.nov., isolated from a cow.</title>
        <authorList>
            <person name="Li F."/>
        </authorList>
    </citation>
    <scope>NUCLEOTIDE SEQUENCE [LARGE SCALE GENOMIC DNA]</scope>
    <source>
        <strain evidence="3 4">ZY190616</strain>
    </source>
</reference>
<keyword evidence="1" id="KW-0997">Cell inner membrane</keyword>
<evidence type="ECO:0000313" key="4">
    <source>
        <dbReference type="Proteomes" id="UP000576260"/>
    </source>
</evidence>
<evidence type="ECO:0000256" key="2">
    <source>
        <dbReference type="SAM" id="Phobius"/>
    </source>
</evidence>
<dbReference type="KEGG" id="mbos:ICJ55_03040"/>
<keyword evidence="2" id="KW-0812">Transmembrane</keyword>
<keyword evidence="1 2" id="KW-0472">Membrane</keyword>
<name>A0A7H1C437_9PAST</name>
<protein>
    <recommendedName>
        <fullName evidence="1">Inner membrane protein</fullName>
    </recommendedName>
</protein>
<keyword evidence="4" id="KW-1185">Reference proteome</keyword>
<dbReference type="GO" id="GO:0005886">
    <property type="term" value="C:plasma membrane"/>
    <property type="evidence" value="ECO:0007669"/>
    <property type="project" value="UniProtKB-SubCell"/>
</dbReference>
<gene>
    <name evidence="3" type="ORF">ICJ55_03040</name>
</gene>
<keyword evidence="1" id="KW-1003">Cell membrane</keyword>
<evidence type="ECO:0000256" key="1">
    <source>
        <dbReference type="PIRNR" id="PIRNR016789"/>
    </source>
</evidence>
<dbReference type="PANTHER" id="PTHR35813">
    <property type="entry name" value="INNER MEMBRANE PROTEIN YBAN"/>
    <property type="match status" value="1"/>
</dbReference>
<comment type="subcellular location">
    <subcellularLocation>
        <location evidence="1">Cell inner membrane</location>
        <topology evidence="1">Multi-pass membrane protein</topology>
    </subcellularLocation>
</comment>
<accession>A0A7H1C437</accession>
<dbReference type="Pfam" id="PF04304">
    <property type="entry name" value="DUF454"/>
    <property type="match status" value="1"/>
</dbReference>
<dbReference type="Proteomes" id="UP000576260">
    <property type="component" value="Chromosome"/>
</dbReference>
<dbReference type="PANTHER" id="PTHR35813:SF1">
    <property type="entry name" value="INNER MEMBRANE PROTEIN YBAN"/>
    <property type="match status" value="1"/>
</dbReference>
<feature type="transmembrane region" description="Helical" evidence="2">
    <location>
        <begin position="97"/>
        <end position="113"/>
    </location>
</feature>
<dbReference type="EMBL" id="CP061280">
    <property type="protein sequence ID" value="QNS15742.1"/>
    <property type="molecule type" value="Genomic_DNA"/>
</dbReference>
<proteinExistence type="predicted"/>
<sequence>MKLLYIICGFICIGLGAIGAVLPGLPTTPFLLLALFCFTKGSEKIHLWFIQTKLYKKYLQEYDEKRAMTMKQKITILAISFPFTLFAFLTLPHIGGKIAVAVLVVIQYWYFFCKIKTLEPKKA</sequence>
<dbReference type="InterPro" id="IPR007401">
    <property type="entry name" value="DUF454"/>
</dbReference>
<keyword evidence="2" id="KW-1133">Transmembrane helix</keyword>
<dbReference type="AlphaFoldDB" id="A0A7H1C437"/>